<protein>
    <submittedName>
        <fullName evidence="1">Uncharacterized protein</fullName>
    </submittedName>
</protein>
<dbReference type="EMBL" id="UGCO01000001">
    <property type="protein sequence ID" value="STI78206.1"/>
    <property type="molecule type" value="Genomic_DNA"/>
</dbReference>
<dbReference type="AlphaFoldDB" id="A0A376TND7"/>
<reference evidence="1 2" key="1">
    <citation type="submission" date="2018-06" db="EMBL/GenBank/DDBJ databases">
        <authorList>
            <consortium name="Pathogen Informatics"/>
            <person name="Doyle S."/>
        </authorList>
    </citation>
    <scope>NUCLEOTIDE SEQUENCE [LARGE SCALE GENOMIC DNA]</scope>
    <source>
        <strain evidence="1 2">NCTC8985</strain>
    </source>
</reference>
<evidence type="ECO:0000313" key="1">
    <source>
        <dbReference type="EMBL" id="STI78206.1"/>
    </source>
</evidence>
<gene>
    <name evidence="1" type="ORF">NCTC8985_03527</name>
</gene>
<name>A0A376TND7_ECOLX</name>
<organism evidence="1 2">
    <name type="scientific">Escherichia coli</name>
    <dbReference type="NCBI Taxonomy" id="562"/>
    <lineage>
        <taxon>Bacteria</taxon>
        <taxon>Pseudomonadati</taxon>
        <taxon>Pseudomonadota</taxon>
        <taxon>Gammaproteobacteria</taxon>
        <taxon>Enterobacterales</taxon>
        <taxon>Enterobacteriaceae</taxon>
        <taxon>Escherichia</taxon>
    </lineage>
</organism>
<accession>A0A376TND7</accession>
<sequence>MNKSNNLISFLRHYGPIPAGDNMYDELIQTEIEHYGIEIRYSYHTIKIERY</sequence>
<evidence type="ECO:0000313" key="2">
    <source>
        <dbReference type="Proteomes" id="UP000254405"/>
    </source>
</evidence>
<dbReference type="Proteomes" id="UP000254405">
    <property type="component" value="Unassembled WGS sequence"/>
</dbReference>
<proteinExistence type="predicted"/>